<proteinExistence type="predicted"/>
<evidence type="ECO:0000313" key="2">
    <source>
        <dbReference type="EMBL" id="GHH69345.1"/>
    </source>
</evidence>
<reference evidence="2" key="1">
    <citation type="journal article" date="2014" name="Int. J. Syst. Evol. Microbiol.">
        <title>Complete genome sequence of Corynebacterium casei LMG S-19264T (=DSM 44701T), isolated from a smear-ripened cheese.</title>
        <authorList>
            <consortium name="US DOE Joint Genome Institute (JGI-PGF)"/>
            <person name="Walter F."/>
            <person name="Albersmeier A."/>
            <person name="Kalinowski J."/>
            <person name="Ruckert C."/>
        </authorList>
    </citation>
    <scope>NUCLEOTIDE SEQUENCE</scope>
    <source>
        <strain evidence="2">CGMCC 4.7398</strain>
    </source>
</reference>
<evidence type="ECO:0000313" key="3">
    <source>
        <dbReference type="Proteomes" id="UP000627369"/>
    </source>
</evidence>
<dbReference type="AlphaFoldDB" id="A0A919FPM4"/>
<accession>A0A919FPM4</accession>
<reference evidence="2" key="2">
    <citation type="submission" date="2020-09" db="EMBL/GenBank/DDBJ databases">
        <authorList>
            <person name="Sun Q."/>
            <person name="Zhou Y."/>
        </authorList>
    </citation>
    <scope>NUCLEOTIDE SEQUENCE</scope>
    <source>
        <strain evidence="2">CGMCC 4.7398</strain>
    </source>
</reference>
<protein>
    <submittedName>
        <fullName evidence="2">Uncharacterized protein</fullName>
    </submittedName>
</protein>
<comment type="caution">
    <text evidence="2">The sequence shown here is derived from an EMBL/GenBank/DDBJ whole genome shotgun (WGS) entry which is preliminary data.</text>
</comment>
<dbReference type="EMBL" id="BNAS01000002">
    <property type="protein sequence ID" value="GHH69345.1"/>
    <property type="molecule type" value="Genomic_DNA"/>
</dbReference>
<dbReference type="Proteomes" id="UP000627369">
    <property type="component" value="Unassembled WGS sequence"/>
</dbReference>
<organism evidence="2 3">
    <name type="scientific">Promicromonospora soli</name>
    <dbReference type="NCBI Taxonomy" id="2035533"/>
    <lineage>
        <taxon>Bacteria</taxon>
        <taxon>Bacillati</taxon>
        <taxon>Actinomycetota</taxon>
        <taxon>Actinomycetes</taxon>
        <taxon>Micrococcales</taxon>
        <taxon>Promicromonosporaceae</taxon>
        <taxon>Promicromonospora</taxon>
    </lineage>
</organism>
<feature type="region of interest" description="Disordered" evidence="1">
    <location>
        <begin position="1"/>
        <end position="74"/>
    </location>
</feature>
<keyword evidence="3" id="KW-1185">Reference proteome</keyword>
<name>A0A919FPM4_9MICO</name>
<evidence type="ECO:0000256" key="1">
    <source>
        <dbReference type="SAM" id="MobiDB-lite"/>
    </source>
</evidence>
<sequence>MRHTGRQLPCVPGVALAPESETGSPGHRLAADLDRGALLNEPGRIRRRSHYDRYGRRPGSQPDDQGTCRAEGNK</sequence>
<gene>
    <name evidence="2" type="ORF">GCM10017772_14160</name>
</gene>